<sequence>MPTSINYWNIPFPESVKHEAKIRDDYACQICYNDLDLEVHHIVPRQFGGSHNEDNLITLCSSCHRAVETRNERHAIRICTKNALRHAGITPQRFRKRLDLFEKSVVMHKLLIRVFEKISASDIADREDLLIEISEILES</sequence>
<dbReference type="CDD" id="cd00085">
    <property type="entry name" value="HNHc"/>
    <property type="match status" value="1"/>
</dbReference>
<evidence type="ECO:0000313" key="2">
    <source>
        <dbReference type="EMBL" id="ARU63911.1"/>
    </source>
</evidence>
<feature type="domain" description="HNH nuclease" evidence="1">
    <location>
        <begin position="15"/>
        <end position="65"/>
    </location>
</feature>
<dbReference type="Pfam" id="PF01844">
    <property type="entry name" value="HNH"/>
    <property type="match status" value="1"/>
</dbReference>
<dbReference type="EMBL" id="CP021434">
    <property type="protein sequence ID" value="ARU63911.1"/>
    <property type="molecule type" value="Genomic_DNA"/>
</dbReference>
<dbReference type="GO" id="GO:0003676">
    <property type="term" value="F:nucleic acid binding"/>
    <property type="evidence" value="ECO:0007669"/>
    <property type="project" value="InterPro"/>
</dbReference>
<name>A0A1Y0ITQ0_9BACL</name>
<dbReference type="KEGG" id="tum:CBW65_13955"/>
<protein>
    <recommendedName>
        <fullName evidence="1">HNH nuclease domain-containing protein</fullName>
    </recommendedName>
</protein>
<evidence type="ECO:0000259" key="1">
    <source>
        <dbReference type="SMART" id="SM00507"/>
    </source>
</evidence>
<gene>
    <name evidence="2" type="ORF">CBW65_13955</name>
</gene>
<dbReference type="Proteomes" id="UP000195437">
    <property type="component" value="Chromosome"/>
</dbReference>
<dbReference type="InterPro" id="IPR052892">
    <property type="entry name" value="NA-targeting_endonuclease"/>
</dbReference>
<dbReference type="InterPro" id="IPR002711">
    <property type="entry name" value="HNH"/>
</dbReference>
<proteinExistence type="predicted"/>
<keyword evidence="3" id="KW-1185">Reference proteome</keyword>
<reference evidence="3" key="1">
    <citation type="submission" date="2017-05" db="EMBL/GenBank/DDBJ databases">
        <authorList>
            <person name="Sung H."/>
        </authorList>
    </citation>
    <scope>NUCLEOTIDE SEQUENCE [LARGE SCALE GENOMIC DNA]</scope>
    <source>
        <strain evidence="3">AR23208</strain>
    </source>
</reference>
<dbReference type="Gene3D" id="1.10.30.50">
    <property type="match status" value="1"/>
</dbReference>
<evidence type="ECO:0000313" key="3">
    <source>
        <dbReference type="Proteomes" id="UP000195437"/>
    </source>
</evidence>
<organism evidence="2 3">
    <name type="scientific">Tumebacillus avium</name>
    <dbReference type="NCBI Taxonomy" id="1903704"/>
    <lineage>
        <taxon>Bacteria</taxon>
        <taxon>Bacillati</taxon>
        <taxon>Bacillota</taxon>
        <taxon>Bacilli</taxon>
        <taxon>Bacillales</taxon>
        <taxon>Alicyclobacillaceae</taxon>
        <taxon>Tumebacillus</taxon>
    </lineage>
</organism>
<dbReference type="PANTHER" id="PTHR33877">
    <property type="entry name" value="SLL1193 PROTEIN"/>
    <property type="match status" value="1"/>
</dbReference>
<dbReference type="PANTHER" id="PTHR33877:SF2">
    <property type="entry name" value="OS07G0170200 PROTEIN"/>
    <property type="match status" value="1"/>
</dbReference>
<accession>A0A1Y0ITQ0</accession>
<dbReference type="GO" id="GO:0004519">
    <property type="term" value="F:endonuclease activity"/>
    <property type="evidence" value="ECO:0007669"/>
    <property type="project" value="InterPro"/>
</dbReference>
<dbReference type="GO" id="GO:0008270">
    <property type="term" value="F:zinc ion binding"/>
    <property type="evidence" value="ECO:0007669"/>
    <property type="project" value="InterPro"/>
</dbReference>
<dbReference type="InterPro" id="IPR003615">
    <property type="entry name" value="HNH_nuc"/>
</dbReference>
<dbReference type="OrthoDB" id="2662325at2"/>
<dbReference type="SMART" id="SM00507">
    <property type="entry name" value="HNHc"/>
    <property type="match status" value="1"/>
</dbReference>
<dbReference type="AlphaFoldDB" id="A0A1Y0ITQ0"/>